<dbReference type="SMART" id="SM00052">
    <property type="entry name" value="EAL"/>
    <property type="match status" value="1"/>
</dbReference>
<dbReference type="GO" id="GO:0071111">
    <property type="term" value="F:cyclic-guanylate-specific phosphodiesterase activity"/>
    <property type="evidence" value="ECO:0007669"/>
    <property type="project" value="InterPro"/>
</dbReference>
<dbReference type="Gene3D" id="3.20.20.450">
    <property type="entry name" value="EAL domain"/>
    <property type="match status" value="1"/>
</dbReference>
<dbReference type="InterPro" id="IPR000160">
    <property type="entry name" value="GGDEF_dom"/>
</dbReference>
<dbReference type="Pfam" id="PF00563">
    <property type="entry name" value="EAL"/>
    <property type="match status" value="1"/>
</dbReference>
<keyword evidence="4" id="KW-1185">Reference proteome</keyword>
<gene>
    <name evidence="3" type="ORF">SAMN04515673_103212</name>
</gene>
<evidence type="ECO:0000259" key="1">
    <source>
        <dbReference type="PROSITE" id="PS50883"/>
    </source>
</evidence>
<dbReference type="Pfam" id="PF00990">
    <property type="entry name" value="GGDEF"/>
    <property type="match status" value="1"/>
</dbReference>
<feature type="domain" description="GGDEF" evidence="2">
    <location>
        <begin position="177"/>
        <end position="308"/>
    </location>
</feature>
<dbReference type="NCBIfam" id="TIGR00254">
    <property type="entry name" value="GGDEF"/>
    <property type="match status" value="1"/>
</dbReference>
<organism evidence="3 4">
    <name type="scientific">Poseidonocella sedimentorum</name>
    <dbReference type="NCBI Taxonomy" id="871652"/>
    <lineage>
        <taxon>Bacteria</taxon>
        <taxon>Pseudomonadati</taxon>
        <taxon>Pseudomonadota</taxon>
        <taxon>Alphaproteobacteria</taxon>
        <taxon>Rhodobacterales</taxon>
        <taxon>Roseobacteraceae</taxon>
        <taxon>Poseidonocella</taxon>
    </lineage>
</organism>
<dbReference type="InterPro" id="IPR043128">
    <property type="entry name" value="Rev_trsase/Diguanyl_cyclase"/>
</dbReference>
<dbReference type="SUPFAM" id="SSF141868">
    <property type="entry name" value="EAL domain-like"/>
    <property type="match status" value="1"/>
</dbReference>
<dbReference type="InterPro" id="IPR029787">
    <property type="entry name" value="Nucleotide_cyclase"/>
</dbReference>
<dbReference type="SUPFAM" id="SSF55073">
    <property type="entry name" value="Nucleotide cyclase"/>
    <property type="match status" value="1"/>
</dbReference>
<dbReference type="PANTHER" id="PTHR33121:SF70">
    <property type="entry name" value="SIGNALING PROTEIN YKOW"/>
    <property type="match status" value="1"/>
</dbReference>
<dbReference type="PANTHER" id="PTHR33121">
    <property type="entry name" value="CYCLIC DI-GMP PHOSPHODIESTERASE PDEF"/>
    <property type="match status" value="1"/>
</dbReference>
<dbReference type="SMART" id="SM00267">
    <property type="entry name" value="GGDEF"/>
    <property type="match status" value="1"/>
</dbReference>
<evidence type="ECO:0000259" key="2">
    <source>
        <dbReference type="PROSITE" id="PS50887"/>
    </source>
</evidence>
<dbReference type="InterPro" id="IPR050706">
    <property type="entry name" value="Cyclic-di-GMP_PDE-like"/>
</dbReference>
<dbReference type="InterPro" id="IPR001633">
    <property type="entry name" value="EAL_dom"/>
</dbReference>
<dbReference type="CDD" id="cd01948">
    <property type="entry name" value="EAL"/>
    <property type="match status" value="1"/>
</dbReference>
<dbReference type="PROSITE" id="PS50887">
    <property type="entry name" value="GGDEF"/>
    <property type="match status" value="1"/>
</dbReference>
<dbReference type="AlphaFoldDB" id="A0A1I6DGP3"/>
<proteinExistence type="predicted"/>
<sequence>MSATIRAIAEMRDTVASPGAFPTRPDLASTIGRELTAVLAAATAVTQANAASLTQGAGPEMAELARFGEAQTPGATTDRLPEQSLSLDAEFISDLTLNLFNAPRISAAGAMALRALSLPIAQALTFERRQRELTRRETALSQQRAVVEHAAQCCGLTGVLMATPFHKEAQCRLAKADRATLLHIDIDDFRTINDRLGPRTGDDYLLALADAVKSVAGTGALSGRIGDDRFALLLIDQTRGTDAIIALLREAYEDGIHPLGFPELGRLRIGVATRRDRTLSYEDFKTQADVALAAAKAMGRNQTVHHEPSLDRLYDHRAFQTSFTDALQKGEIIPFFQPILDLDTGVPYGLEVLARWKMPDGEIKSPAAFAGAFSDRSIAPMLTRRIVDGLARALEEWHVQGATIGQVCLNVTAADVGEPDQLLDITHQLAAAGLPSTSLTLEITENIVLEDRKGQMRRVLQTLRDQGVRVALDDFGTGYGSLAHLSSWPVDILKIDRQFVERLARSPRDREIVRALISLGANLGLDVVAEGIETDWQRRFLSEAGAALGQGYLFAKPLPASAYFEFIAGQTKGQHVS</sequence>
<dbReference type="InterPro" id="IPR035919">
    <property type="entry name" value="EAL_sf"/>
</dbReference>
<evidence type="ECO:0000313" key="4">
    <source>
        <dbReference type="Proteomes" id="UP000199302"/>
    </source>
</evidence>
<evidence type="ECO:0000313" key="3">
    <source>
        <dbReference type="EMBL" id="SFR04640.1"/>
    </source>
</evidence>
<name>A0A1I6DGP3_9RHOB</name>
<dbReference type="Gene3D" id="3.30.70.270">
    <property type="match status" value="1"/>
</dbReference>
<reference evidence="3 4" key="1">
    <citation type="submission" date="2016-10" db="EMBL/GenBank/DDBJ databases">
        <authorList>
            <person name="de Groot N.N."/>
        </authorList>
    </citation>
    <scope>NUCLEOTIDE SEQUENCE [LARGE SCALE GENOMIC DNA]</scope>
    <source>
        <strain evidence="4">KMM 9023,NRIC 0796,JCM 17311,KCTC 23692</strain>
    </source>
</reference>
<dbReference type="EMBL" id="FOYI01000003">
    <property type="protein sequence ID" value="SFR04640.1"/>
    <property type="molecule type" value="Genomic_DNA"/>
</dbReference>
<dbReference type="STRING" id="871652.SAMN04515673_103212"/>
<dbReference type="PROSITE" id="PS50883">
    <property type="entry name" value="EAL"/>
    <property type="match status" value="1"/>
</dbReference>
<dbReference type="Proteomes" id="UP000199302">
    <property type="component" value="Unassembled WGS sequence"/>
</dbReference>
<accession>A0A1I6DGP3</accession>
<protein>
    <submittedName>
        <fullName evidence="3">Diguanylate cyclase (GGDEF) domain-containing protein</fullName>
    </submittedName>
</protein>
<feature type="domain" description="EAL" evidence="1">
    <location>
        <begin position="316"/>
        <end position="571"/>
    </location>
</feature>